<dbReference type="OrthoDB" id="1523552at2"/>
<dbReference type="RefSeq" id="WP_160771219.1">
    <property type="nucleotide sequence ID" value="NZ_WTYV01000002.1"/>
</dbReference>
<feature type="transmembrane region" description="Helical" evidence="2">
    <location>
        <begin position="68"/>
        <end position="91"/>
    </location>
</feature>
<evidence type="ECO:0000256" key="1">
    <source>
        <dbReference type="SAM" id="MobiDB-lite"/>
    </source>
</evidence>
<dbReference type="Pfam" id="PF07386">
    <property type="entry name" value="DUF1499"/>
    <property type="match status" value="1"/>
</dbReference>
<keyword evidence="2" id="KW-0812">Transmembrane</keyword>
<comment type="caution">
    <text evidence="3">The sequence shown here is derived from an EMBL/GenBank/DDBJ whole genome shotgun (WGS) entry which is preliminary data.</text>
</comment>
<name>A0A844YUQ0_9SPHN</name>
<evidence type="ECO:0000313" key="3">
    <source>
        <dbReference type="EMBL" id="MXO71289.1"/>
    </source>
</evidence>
<keyword evidence="2" id="KW-1133">Transmembrane helix</keyword>
<dbReference type="InterPro" id="IPR010865">
    <property type="entry name" value="DUF1499"/>
</dbReference>
<dbReference type="Proteomes" id="UP000466966">
    <property type="component" value="Unassembled WGS sequence"/>
</dbReference>
<sequence>MATTPEDLPPVAPAEPMTELAPEPARPAPRWPGWIGNFALGGAILAVVIGVGALTLARYDLIDKLTGFITFMSMMVPAGVIAVIALVGLIVARRKQVSGITSGLGLLVALVLLGAMYFAVIRPAGAAPALHDITTNVDNPPQFATLPLREDNLIPFNSIEEWRAAHRQGYPDIQPVLINKNASQVLADARALAESKGWEIANVDQQNLQIEATAYAGYLRFRDDVIIKVSPVVDGSSRVDMRSVSRVGLSDLGYNAARIREFLGELQAQ</sequence>
<proteinExistence type="predicted"/>
<organism evidence="3 4">
    <name type="scientific">Alteraurantiacibacter buctensis</name>
    <dbReference type="NCBI Taxonomy" id="1503981"/>
    <lineage>
        <taxon>Bacteria</taxon>
        <taxon>Pseudomonadati</taxon>
        <taxon>Pseudomonadota</taxon>
        <taxon>Alphaproteobacteria</taxon>
        <taxon>Sphingomonadales</taxon>
        <taxon>Erythrobacteraceae</taxon>
        <taxon>Alteraurantiacibacter</taxon>
    </lineage>
</organism>
<feature type="region of interest" description="Disordered" evidence="1">
    <location>
        <begin position="1"/>
        <end position="25"/>
    </location>
</feature>
<feature type="transmembrane region" description="Helical" evidence="2">
    <location>
        <begin position="34"/>
        <end position="56"/>
    </location>
</feature>
<evidence type="ECO:0000313" key="4">
    <source>
        <dbReference type="Proteomes" id="UP000466966"/>
    </source>
</evidence>
<dbReference type="EMBL" id="WTYV01000002">
    <property type="protein sequence ID" value="MXO71289.1"/>
    <property type="molecule type" value="Genomic_DNA"/>
</dbReference>
<protein>
    <submittedName>
        <fullName evidence="3">DUF1499 domain-containing protein</fullName>
    </submittedName>
</protein>
<evidence type="ECO:0000256" key="2">
    <source>
        <dbReference type="SAM" id="Phobius"/>
    </source>
</evidence>
<gene>
    <name evidence="3" type="ORF">GRI99_06505</name>
</gene>
<dbReference type="AlphaFoldDB" id="A0A844YUQ0"/>
<keyword evidence="4" id="KW-1185">Reference proteome</keyword>
<reference evidence="3 4" key="1">
    <citation type="submission" date="2019-12" db="EMBL/GenBank/DDBJ databases">
        <title>Genomic-based taxomic classification of the family Erythrobacteraceae.</title>
        <authorList>
            <person name="Xu L."/>
        </authorList>
    </citation>
    <scope>NUCLEOTIDE SEQUENCE [LARGE SCALE GENOMIC DNA]</scope>
    <source>
        <strain evidence="3 4">M0322</strain>
    </source>
</reference>
<feature type="transmembrane region" description="Helical" evidence="2">
    <location>
        <begin position="97"/>
        <end position="120"/>
    </location>
</feature>
<accession>A0A844YUQ0</accession>
<keyword evidence="2" id="KW-0472">Membrane</keyword>